<proteinExistence type="predicted"/>
<evidence type="ECO:0000313" key="3">
    <source>
        <dbReference type="Proteomes" id="UP001279734"/>
    </source>
</evidence>
<evidence type="ECO:0000256" key="1">
    <source>
        <dbReference type="SAM" id="MobiDB-lite"/>
    </source>
</evidence>
<comment type="caution">
    <text evidence="2">The sequence shown here is derived from an EMBL/GenBank/DDBJ whole genome shotgun (WGS) entry which is preliminary data.</text>
</comment>
<reference evidence="2" key="1">
    <citation type="submission" date="2023-05" db="EMBL/GenBank/DDBJ databases">
        <title>Nepenthes gracilis genome sequencing.</title>
        <authorList>
            <person name="Fukushima K."/>
        </authorList>
    </citation>
    <scope>NUCLEOTIDE SEQUENCE</scope>
    <source>
        <strain evidence="2">SING2019-196</strain>
    </source>
</reference>
<evidence type="ECO:0000313" key="2">
    <source>
        <dbReference type="EMBL" id="GMH28427.1"/>
    </source>
</evidence>
<organism evidence="2 3">
    <name type="scientific">Nepenthes gracilis</name>
    <name type="common">Slender pitcher plant</name>
    <dbReference type="NCBI Taxonomy" id="150966"/>
    <lineage>
        <taxon>Eukaryota</taxon>
        <taxon>Viridiplantae</taxon>
        <taxon>Streptophyta</taxon>
        <taxon>Embryophyta</taxon>
        <taxon>Tracheophyta</taxon>
        <taxon>Spermatophyta</taxon>
        <taxon>Magnoliopsida</taxon>
        <taxon>eudicotyledons</taxon>
        <taxon>Gunneridae</taxon>
        <taxon>Pentapetalae</taxon>
        <taxon>Caryophyllales</taxon>
        <taxon>Nepenthaceae</taxon>
        <taxon>Nepenthes</taxon>
    </lineage>
</organism>
<accession>A0AAD3TGQ1</accession>
<gene>
    <name evidence="2" type="ORF">Nepgr_030270</name>
</gene>
<dbReference type="EMBL" id="BSYO01000034">
    <property type="protein sequence ID" value="GMH28427.1"/>
    <property type="molecule type" value="Genomic_DNA"/>
</dbReference>
<sequence>MHLTTRAIKVSTPKSWDERSLQVDSLNSPDRRGARLGSPSVLMNSPDLRNRGHNRKLSMGAELGRSDASGGFMRKWGLDELDRQ</sequence>
<feature type="region of interest" description="Disordered" evidence="1">
    <location>
        <begin position="1"/>
        <end position="72"/>
    </location>
</feature>
<dbReference type="AlphaFoldDB" id="A0AAD3TGQ1"/>
<keyword evidence="3" id="KW-1185">Reference proteome</keyword>
<name>A0AAD3TGQ1_NEPGR</name>
<protein>
    <submittedName>
        <fullName evidence="2">Uncharacterized protein</fullName>
    </submittedName>
</protein>
<dbReference type="Proteomes" id="UP001279734">
    <property type="component" value="Unassembled WGS sequence"/>
</dbReference>